<keyword evidence="6" id="KW-1185">Reference proteome</keyword>
<evidence type="ECO:0000259" key="2">
    <source>
        <dbReference type="PROSITE" id="PS50113"/>
    </source>
</evidence>
<dbReference type="InterPro" id="IPR001633">
    <property type="entry name" value="EAL_dom"/>
</dbReference>
<dbReference type="SUPFAM" id="SSF55073">
    <property type="entry name" value="Nucleotide cyclase"/>
    <property type="match status" value="1"/>
</dbReference>
<dbReference type="InterPro" id="IPR043128">
    <property type="entry name" value="Rev_trsase/Diguanyl_cyclase"/>
</dbReference>
<evidence type="ECO:0000313" key="6">
    <source>
        <dbReference type="Proteomes" id="UP000263040"/>
    </source>
</evidence>
<dbReference type="Pfam" id="PF00563">
    <property type="entry name" value="EAL"/>
    <property type="match status" value="1"/>
</dbReference>
<dbReference type="Pfam" id="PF00990">
    <property type="entry name" value="GGDEF"/>
    <property type="match status" value="1"/>
</dbReference>
<feature type="domain" description="PAS" evidence="1">
    <location>
        <begin position="167"/>
        <end position="236"/>
    </location>
</feature>
<protein>
    <submittedName>
        <fullName evidence="5">PAS sensor-containing diguanylate cyclase/phosphodiesterase</fullName>
    </submittedName>
</protein>
<dbReference type="SUPFAM" id="SSF141868">
    <property type="entry name" value="EAL domain-like"/>
    <property type="match status" value="1"/>
</dbReference>
<dbReference type="GO" id="GO:0071111">
    <property type="term" value="F:cyclic-guanylate-specific phosphodiesterase activity"/>
    <property type="evidence" value="ECO:0007669"/>
    <property type="project" value="InterPro"/>
</dbReference>
<name>A0AAD0SS56_9BACT</name>
<proteinExistence type="predicted"/>
<feature type="domain" description="GGDEF" evidence="4">
    <location>
        <begin position="314"/>
        <end position="441"/>
    </location>
</feature>
<dbReference type="CDD" id="cd01949">
    <property type="entry name" value="GGDEF"/>
    <property type="match status" value="1"/>
</dbReference>
<dbReference type="NCBIfam" id="TIGR00254">
    <property type="entry name" value="GGDEF"/>
    <property type="match status" value="1"/>
</dbReference>
<dbReference type="SMART" id="SM00267">
    <property type="entry name" value="GGDEF"/>
    <property type="match status" value="1"/>
</dbReference>
<dbReference type="CDD" id="cd01948">
    <property type="entry name" value="EAL"/>
    <property type="match status" value="1"/>
</dbReference>
<evidence type="ECO:0000259" key="3">
    <source>
        <dbReference type="PROSITE" id="PS50883"/>
    </source>
</evidence>
<feature type="domain" description="EAL" evidence="3">
    <location>
        <begin position="452"/>
        <end position="689"/>
    </location>
</feature>
<dbReference type="PROSITE" id="PS50113">
    <property type="entry name" value="PAC"/>
    <property type="match status" value="1"/>
</dbReference>
<dbReference type="Proteomes" id="UP000263040">
    <property type="component" value="Chromosome"/>
</dbReference>
<organism evidence="5 6">
    <name type="scientific">Arcobacter suis CECT 7833</name>
    <dbReference type="NCBI Taxonomy" id="663365"/>
    <lineage>
        <taxon>Bacteria</taxon>
        <taxon>Pseudomonadati</taxon>
        <taxon>Campylobacterota</taxon>
        <taxon>Epsilonproteobacteria</taxon>
        <taxon>Campylobacterales</taxon>
        <taxon>Arcobacteraceae</taxon>
        <taxon>Arcobacter</taxon>
    </lineage>
</organism>
<dbReference type="PANTHER" id="PTHR33121:SF70">
    <property type="entry name" value="SIGNALING PROTEIN YKOW"/>
    <property type="match status" value="1"/>
</dbReference>
<gene>
    <name evidence="5" type="ORF">ASUIS_2281</name>
</gene>
<dbReference type="InterPro" id="IPR013655">
    <property type="entry name" value="PAS_fold_3"/>
</dbReference>
<dbReference type="Gene3D" id="3.30.70.270">
    <property type="match status" value="1"/>
</dbReference>
<dbReference type="InterPro" id="IPR000160">
    <property type="entry name" value="GGDEF_dom"/>
</dbReference>
<dbReference type="Gene3D" id="3.20.20.450">
    <property type="entry name" value="EAL domain"/>
    <property type="match status" value="1"/>
</dbReference>
<evidence type="ECO:0000259" key="1">
    <source>
        <dbReference type="PROSITE" id="PS50112"/>
    </source>
</evidence>
<dbReference type="InterPro" id="IPR035919">
    <property type="entry name" value="EAL_sf"/>
</dbReference>
<dbReference type="CDD" id="cd00130">
    <property type="entry name" value="PAS"/>
    <property type="match status" value="1"/>
</dbReference>
<evidence type="ECO:0000259" key="4">
    <source>
        <dbReference type="PROSITE" id="PS50887"/>
    </source>
</evidence>
<dbReference type="SMART" id="SM00052">
    <property type="entry name" value="EAL"/>
    <property type="match status" value="1"/>
</dbReference>
<dbReference type="InterPro" id="IPR035965">
    <property type="entry name" value="PAS-like_dom_sf"/>
</dbReference>
<dbReference type="Pfam" id="PF08447">
    <property type="entry name" value="PAS_3"/>
    <property type="match status" value="1"/>
</dbReference>
<dbReference type="PROSITE" id="PS50112">
    <property type="entry name" value="PAS"/>
    <property type="match status" value="1"/>
</dbReference>
<dbReference type="EMBL" id="CP032100">
    <property type="protein sequence ID" value="AXX90699.1"/>
    <property type="molecule type" value="Genomic_DNA"/>
</dbReference>
<evidence type="ECO:0000313" key="5">
    <source>
        <dbReference type="EMBL" id="AXX90699.1"/>
    </source>
</evidence>
<dbReference type="PROSITE" id="PS50887">
    <property type="entry name" value="GGDEF"/>
    <property type="match status" value="1"/>
</dbReference>
<dbReference type="InterPro" id="IPR001610">
    <property type="entry name" value="PAC"/>
</dbReference>
<dbReference type="PROSITE" id="PS50883">
    <property type="entry name" value="EAL"/>
    <property type="match status" value="1"/>
</dbReference>
<reference evidence="5 6" key="1">
    <citation type="submission" date="2018-08" db="EMBL/GenBank/DDBJ databases">
        <title>Complete genome of the Arcobacter suis type strain LMG 26152.</title>
        <authorList>
            <person name="Miller W.G."/>
            <person name="Yee E."/>
            <person name="Bono J.L."/>
        </authorList>
    </citation>
    <scope>NUCLEOTIDE SEQUENCE [LARGE SCALE GENOMIC DNA]</scope>
    <source>
        <strain evidence="5 6">CECT 7833</strain>
    </source>
</reference>
<dbReference type="KEGG" id="asui:ASUIS_2281"/>
<dbReference type="SUPFAM" id="SSF55785">
    <property type="entry name" value="PYP-like sensor domain (PAS domain)"/>
    <property type="match status" value="2"/>
</dbReference>
<dbReference type="InterPro" id="IPR000700">
    <property type="entry name" value="PAS-assoc_C"/>
</dbReference>
<dbReference type="NCBIfam" id="TIGR00229">
    <property type="entry name" value="sensory_box"/>
    <property type="match status" value="1"/>
</dbReference>
<accession>A0AAD0SS56</accession>
<dbReference type="InterPro" id="IPR050706">
    <property type="entry name" value="Cyclic-di-GMP_PDE-like"/>
</dbReference>
<dbReference type="SMART" id="SM00091">
    <property type="entry name" value="PAS"/>
    <property type="match status" value="2"/>
</dbReference>
<dbReference type="RefSeq" id="WP_118887273.1">
    <property type="nucleotide sequence ID" value="NZ_CP032100.1"/>
</dbReference>
<dbReference type="Pfam" id="PF13426">
    <property type="entry name" value="PAS_9"/>
    <property type="match status" value="1"/>
</dbReference>
<dbReference type="Gene3D" id="3.30.450.20">
    <property type="entry name" value="PAS domain"/>
    <property type="match status" value="2"/>
</dbReference>
<dbReference type="SMART" id="SM00086">
    <property type="entry name" value="PAC"/>
    <property type="match status" value="1"/>
</dbReference>
<dbReference type="AlphaFoldDB" id="A0AAD0SS56"/>
<dbReference type="InterPro" id="IPR000014">
    <property type="entry name" value="PAS"/>
</dbReference>
<dbReference type="PANTHER" id="PTHR33121">
    <property type="entry name" value="CYCLIC DI-GMP PHOSPHODIESTERASE PDEF"/>
    <property type="match status" value="1"/>
</dbReference>
<feature type="domain" description="PAC" evidence="2">
    <location>
        <begin position="236"/>
        <end position="291"/>
    </location>
</feature>
<sequence length="689" mass="79989">MNKSVDYYREIFNNISEPVLLMEGSYFIDANYSALKLFNMSSVDELILLHPAQLSPKYQPDGELSSIKSNNHIEKCYKDGENNFEWLSKTFDDKTFLVEVNLKKIYINNKEIIQSILKDIEPIRLLKNELLKQKEQLEHKDNFINEINQTILSTSDGNKDLYDSLLLLEEYKKALDESSIVSKADLNGIITYVNDKFCQVSGYTKEELIGRNHNIIRHPETKRDFFIQLWNTISQKKVFKGIIKNRKKNGQSYYVDSTIIPILDKNNDIVEYIAIRNDLSPLFEKDKLIYEQFTDELTSLPNRQKLLNDLKNCISPKLALINLDRFKDINNSYGIEIGDKILKSFAKRLLIFKSTNLNIYRISGDIFAFMAFGNFKINELHKTCKNLNTLCDKESFIIDEDSFDISFTIGIADYNEKLLTHAEIALYWAKKINIDIGIFDEEMPIYKDLKRNIELTKDIKQALKDDNILIYGQKIINNKTKQIKYETLMRMKLPDGKILSPFVFLEHAKKARLYPMMTKKMIEKSCDYFKDKDTVFSINLMIEDIKNEKTINFLFTKLIETNVANRVVLEIVESEGIEKFEEVGDFIKKAKSLGCKVAIDDFGTGYSNFEYIIKLNVDFLKIDGSLIKNIHVNENIRLTVLTIVNFAKVLGIETVAEFVHCQEVQNVVESLGIDYSQGYLFHEPEHLIN</sequence>
<dbReference type="InterPro" id="IPR029787">
    <property type="entry name" value="Nucleotide_cyclase"/>
</dbReference>